<feature type="region of interest" description="Disordered" evidence="3">
    <location>
        <begin position="51"/>
        <end position="116"/>
    </location>
</feature>
<dbReference type="SUPFAM" id="SSF54928">
    <property type="entry name" value="RNA-binding domain, RBD"/>
    <property type="match status" value="1"/>
</dbReference>
<evidence type="ECO:0000256" key="1">
    <source>
        <dbReference type="ARBA" id="ARBA00006265"/>
    </source>
</evidence>
<dbReference type="InterPro" id="IPR012677">
    <property type="entry name" value="Nucleotide-bd_a/b_plait_sf"/>
</dbReference>
<dbReference type="CDD" id="cd12372">
    <property type="entry name" value="RRM_CFIm68_CFIm59"/>
    <property type="match status" value="1"/>
</dbReference>
<evidence type="ECO:0000256" key="3">
    <source>
        <dbReference type="SAM" id="MobiDB-lite"/>
    </source>
</evidence>
<keyword evidence="2" id="KW-0694">RNA-binding</keyword>
<organism evidence="5 6">
    <name type="scientific">Coccomyxa viridis</name>
    <dbReference type="NCBI Taxonomy" id="1274662"/>
    <lineage>
        <taxon>Eukaryota</taxon>
        <taxon>Viridiplantae</taxon>
        <taxon>Chlorophyta</taxon>
        <taxon>core chlorophytes</taxon>
        <taxon>Trebouxiophyceae</taxon>
        <taxon>Trebouxiophyceae incertae sedis</taxon>
        <taxon>Coccomyxaceae</taxon>
        <taxon>Coccomyxa</taxon>
    </lineage>
</organism>
<dbReference type="InterPro" id="IPR035979">
    <property type="entry name" value="RBD_domain_sf"/>
</dbReference>
<dbReference type="PROSITE" id="PS50102">
    <property type="entry name" value="RRM"/>
    <property type="match status" value="1"/>
</dbReference>
<reference evidence="5 6" key="1">
    <citation type="submission" date="2023-10" db="EMBL/GenBank/DDBJ databases">
        <authorList>
            <person name="Maclean D."/>
            <person name="Macfadyen A."/>
        </authorList>
    </citation>
    <scope>NUCLEOTIDE SEQUENCE [LARGE SCALE GENOMIC DNA]</scope>
</reference>
<dbReference type="InterPro" id="IPR000504">
    <property type="entry name" value="RRM_dom"/>
</dbReference>
<feature type="compositionally biased region" description="Low complexity" evidence="3">
    <location>
        <begin position="209"/>
        <end position="234"/>
    </location>
</feature>
<dbReference type="AlphaFoldDB" id="A0AAV1IFU8"/>
<feature type="region of interest" description="Disordered" evidence="3">
    <location>
        <begin position="209"/>
        <end position="236"/>
    </location>
</feature>
<name>A0AAV1IFU8_9CHLO</name>
<dbReference type="Proteomes" id="UP001314263">
    <property type="component" value="Unassembled WGS sequence"/>
</dbReference>
<evidence type="ECO:0000313" key="5">
    <source>
        <dbReference type="EMBL" id="CAK0786198.1"/>
    </source>
</evidence>
<keyword evidence="6" id="KW-1185">Reference proteome</keyword>
<dbReference type="InterPro" id="IPR034772">
    <property type="entry name" value="CPSF6/7"/>
</dbReference>
<dbReference type="GO" id="GO:0006397">
    <property type="term" value="P:mRNA processing"/>
    <property type="evidence" value="ECO:0007669"/>
    <property type="project" value="UniProtKB-KW"/>
</dbReference>
<sequence length="343" mass="36166">MGDEPVLGDDEDLVFELSDAGKASQDHHEGDFDLYGDIKAEEVENDVYAALYGEEDGTNVNNQQQHDDTDAAHGVEAEQSQSSAGQHPEPERPAAKPAQQEPPSSSGAGEQQQQYGSSSSVYIGSLQWWTSDAEIEALCVPHGAVQKIRFFEEKPSGKSKGYCLVTFDSPKGAYLCRQSLDGKEINGKKCVVTLTKTKEEYAGGQAAGEANNGLLGRGHPAGFRGRGQGFAARGQRGGVMASRPAYGQGRMGGMGMGQANGRMGWQGGDQGGPMPGQFMPGMNGPGMGMGMGGPGMGMGMGMPMGGPPMPFMPPGMGMQGMPYRPNGMMDGPYGGRGYKRSRY</sequence>
<dbReference type="Pfam" id="PF00076">
    <property type="entry name" value="RRM_1"/>
    <property type="match status" value="1"/>
</dbReference>
<feature type="compositionally biased region" description="Basic and acidic residues" evidence="3">
    <location>
        <begin position="65"/>
        <end position="76"/>
    </location>
</feature>
<feature type="compositionally biased region" description="Low complexity" evidence="3">
    <location>
        <begin position="104"/>
        <end position="116"/>
    </location>
</feature>
<dbReference type="Gene3D" id="3.30.70.330">
    <property type="match status" value="1"/>
</dbReference>
<dbReference type="GO" id="GO:0005634">
    <property type="term" value="C:nucleus"/>
    <property type="evidence" value="ECO:0007669"/>
    <property type="project" value="UniProtKB-SubCell"/>
</dbReference>
<proteinExistence type="inferred from homology"/>
<dbReference type="PANTHER" id="PTHR23204">
    <property type="entry name" value="CLEAVAGE AND POLYADENYLATION SPECIFIC FACTOR"/>
    <property type="match status" value="1"/>
</dbReference>
<dbReference type="EMBL" id="CAUYUE010000014">
    <property type="protein sequence ID" value="CAK0786198.1"/>
    <property type="molecule type" value="Genomic_DNA"/>
</dbReference>
<evidence type="ECO:0000256" key="2">
    <source>
        <dbReference type="PROSITE-ProRule" id="PRU00176"/>
    </source>
</evidence>
<gene>
    <name evidence="5" type="ORF">CVIRNUC_009411</name>
</gene>
<evidence type="ECO:0000259" key="4">
    <source>
        <dbReference type="PROSITE" id="PS50102"/>
    </source>
</evidence>
<accession>A0AAV1IFU8</accession>
<comment type="similarity">
    <text evidence="1">Belongs to the RRM CPSF6/7 family.</text>
</comment>
<evidence type="ECO:0000313" key="6">
    <source>
        <dbReference type="Proteomes" id="UP001314263"/>
    </source>
</evidence>
<dbReference type="SMART" id="SM00360">
    <property type="entry name" value="RRM"/>
    <property type="match status" value="1"/>
</dbReference>
<feature type="domain" description="RRM" evidence="4">
    <location>
        <begin position="119"/>
        <end position="197"/>
    </location>
</feature>
<dbReference type="GO" id="GO:0003723">
    <property type="term" value="F:RNA binding"/>
    <property type="evidence" value="ECO:0007669"/>
    <property type="project" value="UniProtKB-UniRule"/>
</dbReference>
<protein>
    <recommendedName>
        <fullName evidence="4">RRM domain-containing protein</fullName>
    </recommendedName>
</protein>
<comment type="caution">
    <text evidence="5">The sequence shown here is derived from an EMBL/GenBank/DDBJ whole genome shotgun (WGS) entry which is preliminary data.</text>
</comment>